<dbReference type="FunFam" id="2.70.130.10:FF:000024">
    <property type="entry name" value="Putative vacuolar sorting receptor"/>
    <property type="match status" value="1"/>
</dbReference>
<evidence type="ECO:0000256" key="5">
    <source>
        <dbReference type="ARBA" id="ARBA00022989"/>
    </source>
</evidence>
<dbReference type="Pfam" id="PF00878">
    <property type="entry name" value="CIMR"/>
    <property type="match status" value="1"/>
</dbReference>
<dbReference type="GO" id="GO:0038023">
    <property type="term" value="F:signaling receptor activity"/>
    <property type="evidence" value="ECO:0007669"/>
    <property type="project" value="InterPro"/>
</dbReference>
<dbReference type="GO" id="GO:0010008">
    <property type="term" value="C:endosome membrane"/>
    <property type="evidence" value="ECO:0007669"/>
    <property type="project" value="UniProtKB-SubCell"/>
</dbReference>
<gene>
    <name evidence="10" type="primary">KNAG0A07340</name>
    <name evidence="10" type="ordered locus">KNAG_0A07340</name>
</gene>
<evidence type="ECO:0000256" key="3">
    <source>
        <dbReference type="ARBA" id="ARBA00022692"/>
    </source>
</evidence>
<dbReference type="KEGG" id="kng:KNAG_0A07340"/>
<dbReference type="GO" id="GO:0000139">
    <property type="term" value="C:Golgi membrane"/>
    <property type="evidence" value="ECO:0007669"/>
    <property type="project" value="UniProtKB-SubCell"/>
</dbReference>
<dbReference type="EMBL" id="HE978314">
    <property type="protein sequence ID" value="CCK68387.1"/>
    <property type="molecule type" value="Genomic_DNA"/>
</dbReference>
<protein>
    <recommendedName>
        <fullName evidence="9">MRH domain-containing protein</fullName>
    </recommendedName>
</protein>
<evidence type="ECO:0000256" key="6">
    <source>
        <dbReference type="ARBA" id="ARBA00023136"/>
    </source>
</evidence>
<dbReference type="STRING" id="1071383.J7RU86"/>
<dbReference type="SUPFAM" id="SSF50911">
    <property type="entry name" value="Mannose 6-phosphate receptor domain"/>
    <property type="match status" value="1"/>
</dbReference>
<dbReference type="PANTHER" id="PTHR15071:SF0">
    <property type="entry name" value="MANNOSE 6-PHOSPHATE RECEPTOR-LIKE PROTEIN 1"/>
    <property type="match status" value="1"/>
</dbReference>
<evidence type="ECO:0000313" key="10">
    <source>
        <dbReference type="EMBL" id="CCK68387.1"/>
    </source>
</evidence>
<organism evidence="10 11">
    <name type="scientific">Huiozyma naganishii (strain ATCC MYA-139 / BCRC 22969 / CBS 8797 / KCTC 17520 / NBRC 10181 / NCYC 3082 / Yp74L-3)</name>
    <name type="common">Yeast</name>
    <name type="synonym">Kazachstania naganishii</name>
    <dbReference type="NCBI Taxonomy" id="1071383"/>
    <lineage>
        <taxon>Eukaryota</taxon>
        <taxon>Fungi</taxon>
        <taxon>Dikarya</taxon>
        <taxon>Ascomycota</taxon>
        <taxon>Saccharomycotina</taxon>
        <taxon>Saccharomycetes</taxon>
        <taxon>Saccharomycetales</taxon>
        <taxon>Saccharomycetaceae</taxon>
        <taxon>Huiozyma</taxon>
    </lineage>
</organism>
<dbReference type="AlphaFoldDB" id="J7RU86"/>
<reference evidence="10 11" key="1">
    <citation type="journal article" date="2011" name="Proc. Natl. Acad. Sci. U.S.A.">
        <title>Evolutionary erosion of yeast sex chromosomes by mating-type switching accidents.</title>
        <authorList>
            <person name="Gordon J.L."/>
            <person name="Armisen D."/>
            <person name="Proux-Wera E."/>
            <person name="Oheigeartaigh S.S."/>
            <person name="Byrne K.P."/>
            <person name="Wolfe K.H."/>
        </authorList>
    </citation>
    <scope>NUCLEOTIDE SEQUENCE [LARGE SCALE GENOMIC DNA]</scope>
    <source>
        <strain evidence="11">ATCC MYA-139 / BCRC 22969 / CBS 8797 / CCRC 22969 / KCTC 17520 / NBRC 10181 / NCYC 3082</strain>
    </source>
</reference>
<keyword evidence="11" id="KW-1185">Reference proteome</keyword>
<evidence type="ECO:0000313" key="11">
    <source>
        <dbReference type="Proteomes" id="UP000006310"/>
    </source>
</evidence>
<proteinExistence type="predicted"/>
<keyword evidence="7" id="KW-1015">Disulfide bond</keyword>
<dbReference type="PANTHER" id="PTHR15071">
    <property type="entry name" value="MANNOSE-6-PHOSPHATE RECEPTOR FAMILY MEMBER"/>
    <property type="match status" value="1"/>
</dbReference>
<keyword evidence="5 8" id="KW-1133">Transmembrane helix</keyword>
<keyword evidence="6 8" id="KW-0472">Membrane</keyword>
<dbReference type="GeneID" id="34524022"/>
<evidence type="ECO:0000256" key="8">
    <source>
        <dbReference type="SAM" id="Phobius"/>
    </source>
</evidence>
<dbReference type="RefSeq" id="XP_022462633.1">
    <property type="nucleotide sequence ID" value="XM_022611200.1"/>
</dbReference>
<dbReference type="InterPro" id="IPR009011">
    <property type="entry name" value="Man6P_isomerase_rcpt-bd_dom_sf"/>
</dbReference>
<name>J7RU86_HUIN7</name>
<dbReference type="GO" id="GO:0005770">
    <property type="term" value="C:late endosome"/>
    <property type="evidence" value="ECO:0007669"/>
    <property type="project" value="EnsemblFungi"/>
</dbReference>
<dbReference type="GO" id="GO:0005048">
    <property type="term" value="F:signal sequence binding"/>
    <property type="evidence" value="ECO:0007669"/>
    <property type="project" value="EnsemblFungi"/>
</dbReference>
<accession>J7RU86</accession>
<evidence type="ECO:0000256" key="1">
    <source>
        <dbReference type="ARBA" id="ARBA00004614"/>
    </source>
</evidence>
<dbReference type="GO" id="GO:0007034">
    <property type="term" value="P:vacuolar transport"/>
    <property type="evidence" value="ECO:0007669"/>
    <property type="project" value="EnsemblFungi"/>
</dbReference>
<keyword evidence="2" id="KW-0813">Transport</keyword>
<dbReference type="InterPro" id="IPR044865">
    <property type="entry name" value="MRH_dom"/>
</dbReference>
<dbReference type="PROSITE" id="PS51914">
    <property type="entry name" value="MRH"/>
    <property type="match status" value="1"/>
</dbReference>
<keyword evidence="3 8" id="KW-0812">Transmembrane</keyword>
<keyword evidence="4" id="KW-0732">Signal</keyword>
<dbReference type="HOGENOM" id="CLU_053195_0_0_1"/>
<dbReference type="GO" id="GO:0005537">
    <property type="term" value="F:D-mannose binding"/>
    <property type="evidence" value="ECO:0007669"/>
    <property type="project" value="InterPro"/>
</dbReference>
<dbReference type="Gene3D" id="2.70.130.10">
    <property type="entry name" value="Mannose-6-phosphate receptor binding domain"/>
    <property type="match status" value="1"/>
</dbReference>
<evidence type="ECO:0000256" key="4">
    <source>
        <dbReference type="ARBA" id="ARBA00022729"/>
    </source>
</evidence>
<evidence type="ECO:0000256" key="7">
    <source>
        <dbReference type="ARBA" id="ARBA00023157"/>
    </source>
</evidence>
<dbReference type="OrthoDB" id="4504960at2759"/>
<evidence type="ECO:0000259" key="9">
    <source>
        <dbReference type="PROSITE" id="PS51914"/>
    </source>
</evidence>
<dbReference type="eggNOG" id="KOG4504">
    <property type="taxonomic scope" value="Eukaryota"/>
</dbReference>
<feature type="transmembrane region" description="Helical" evidence="8">
    <location>
        <begin position="186"/>
        <end position="205"/>
    </location>
</feature>
<dbReference type="Proteomes" id="UP000006310">
    <property type="component" value="Chromosome 1"/>
</dbReference>
<evidence type="ECO:0000256" key="2">
    <source>
        <dbReference type="ARBA" id="ARBA00022448"/>
    </source>
</evidence>
<reference evidence="11" key="2">
    <citation type="submission" date="2012-08" db="EMBL/GenBank/DDBJ databases">
        <title>Genome sequence of Kazachstania naganishii.</title>
        <authorList>
            <person name="Gordon J.L."/>
            <person name="Armisen D."/>
            <person name="Proux-Wera E."/>
            <person name="OhEigeartaigh S.S."/>
            <person name="Byrne K.P."/>
            <person name="Wolfe K.H."/>
        </authorList>
    </citation>
    <scope>NUCLEOTIDE SEQUENCE [LARGE SCALE GENOMIC DNA]</scope>
    <source>
        <strain evidence="11">ATCC MYA-139 / BCRC 22969 / CBS 8797 / CCRC 22969 / KCTC 17520 / NBRC 10181 / NCYC 3082</strain>
    </source>
</reference>
<dbReference type="OMA" id="SHKSNDV"/>
<comment type="subcellular location">
    <subcellularLocation>
        <location evidence="1">Golgi apparatus membrane</location>
        <topology evidence="1">Single-pass type I membrane protein</topology>
    </subcellularLocation>
</comment>
<dbReference type="InterPro" id="IPR000479">
    <property type="entry name" value="CIMR_rpt"/>
</dbReference>
<sequence>MLEQPKDPFCAVTNPASGSFIDLSQLSASPNKQNTKKKGGQKTNFDKSKTRWLVKGYGPDLGLNFTLSVCSSPVVDESDESHQLKNTTGAYYFDSKRGKYVSIGDFSTKPKLFGVTSKKLTLEYGNGDSCPNSVDRKSTLLNFVCDRDILNSKAQISYIGDLHNCSYFFEVRSVYACPTSTNNNEFNAWGIFFGIFAVFCLVEFCRRWIAAMTQRGRTLDASLAPPAAAAARGDSTASPYGLPDTSTNSAVPRWEFIEDESIFTRFIRSVTDWTRYWRPRGHPFRRSSTPSARNTIRLNSPSESSYFRDMETQNEILDSLDSTTTRSSN</sequence>
<feature type="domain" description="MRH" evidence="9">
    <location>
        <begin position="8"/>
        <end position="179"/>
    </location>
</feature>